<name>A0ABP1QVN6_9HEXA</name>
<dbReference type="PANTHER" id="PTHR33223">
    <property type="entry name" value="CCHC-TYPE DOMAIN-CONTAINING PROTEIN"/>
    <property type="match status" value="1"/>
</dbReference>
<dbReference type="CDD" id="cd00303">
    <property type="entry name" value="retropepsin_like"/>
    <property type="match status" value="1"/>
</dbReference>
<gene>
    <name evidence="7" type="ORF">ODALV1_LOCUS15850</name>
</gene>
<feature type="domain" description="Peptidase A2" evidence="6">
    <location>
        <begin position="358"/>
        <end position="437"/>
    </location>
</feature>
<feature type="compositionally biased region" description="Polar residues" evidence="3">
    <location>
        <begin position="627"/>
        <end position="642"/>
    </location>
</feature>
<proteinExistence type="predicted"/>
<keyword evidence="4" id="KW-1133">Transmembrane helix</keyword>
<keyword evidence="2" id="KW-0862">Zinc</keyword>
<evidence type="ECO:0000313" key="7">
    <source>
        <dbReference type="EMBL" id="CAL8112948.1"/>
    </source>
</evidence>
<reference evidence="7 8" key="1">
    <citation type="submission" date="2024-08" db="EMBL/GenBank/DDBJ databases">
        <authorList>
            <person name="Cucini C."/>
            <person name="Frati F."/>
        </authorList>
    </citation>
    <scope>NUCLEOTIDE SEQUENCE [LARGE SCALE GENOMIC DNA]</scope>
</reference>
<dbReference type="InterPro" id="IPR001878">
    <property type="entry name" value="Znf_CCHC"/>
</dbReference>
<evidence type="ECO:0000256" key="3">
    <source>
        <dbReference type="SAM" id="MobiDB-lite"/>
    </source>
</evidence>
<dbReference type="InterPro" id="IPR005162">
    <property type="entry name" value="Retrotrans_gag_dom"/>
</dbReference>
<feature type="domain" description="CCHC-type" evidence="5">
    <location>
        <begin position="303"/>
        <end position="319"/>
    </location>
</feature>
<evidence type="ECO:0000256" key="4">
    <source>
        <dbReference type="SAM" id="Phobius"/>
    </source>
</evidence>
<feature type="transmembrane region" description="Helical" evidence="4">
    <location>
        <begin position="697"/>
        <end position="722"/>
    </location>
</feature>
<dbReference type="InterPro" id="IPR001995">
    <property type="entry name" value="Peptidase_A2_cat"/>
</dbReference>
<evidence type="ECO:0000256" key="2">
    <source>
        <dbReference type="PROSITE-ProRule" id="PRU00047"/>
    </source>
</evidence>
<keyword evidence="2" id="KW-0479">Metal-binding</keyword>
<keyword evidence="2" id="KW-0863">Zinc-finger</keyword>
<dbReference type="InterPro" id="IPR018061">
    <property type="entry name" value="Retropepsins"/>
</dbReference>
<keyword evidence="4" id="KW-0812">Transmembrane</keyword>
<comment type="caution">
    <text evidence="7">The sequence shown here is derived from an EMBL/GenBank/DDBJ whole genome shotgun (WGS) entry which is preliminary data.</text>
</comment>
<dbReference type="PROSITE" id="PS50175">
    <property type="entry name" value="ASP_PROT_RETROV"/>
    <property type="match status" value="1"/>
</dbReference>
<dbReference type="Pfam" id="PF00077">
    <property type="entry name" value="RVP"/>
    <property type="match status" value="1"/>
</dbReference>
<evidence type="ECO:0000313" key="8">
    <source>
        <dbReference type="Proteomes" id="UP001642540"/>
    </source>
</evidence>
<evidence type="ECO:0000259" key="5">
    <source>
        <dbReference type="PROSITE" id="PS50158"/>
    </source>
</evidence>
<feature type="region of interest" description="Disordered" evidence="3">
    <location>
        <begin position="601"/>
        <end position="642"/>
    </location>
</feature>
<keyword evidence="4" id="KW-0472">Membrane</keyword>
<keyword evidence="8" id="KW-1185">Reference proteome</keyword>
<dbReference type="PROSITE" id="PS50158">
    <property type="entry name" value="ZF_CCHC"/>
    <property type="match status" value="1"/>
</dbReference>
<dbReference type="Pfam" id="PF03732">
    <property type="entry name" value="Retrotrans_gag"/>
    <property type="match status" value="1"/>
</dbReference>
<dbReference type="InterPro" id="IPR021109">
    <property type="entry name" value="Peptidase_aspartic_dom_sf"/>
</dbReference>
<organism evidence="7 8">
    <name type="scientific">Orchesella dallaii</name>
    <dbReference type="NCBI Taxonomy" id="48710"/>
    <lineage>
        <taxon>Eukaryota</taxon>
        <taxon>Metazoa</taxon>
        <taxon>Ecdysozoa</taxon>
        <taxon>Arthropoda</taxon>
        <taxon>Hexapoda</taxon>
        <taxon>Collembola</taxon>
        <taxon>Entomobryomorpha</taxon>
        <taxon>Entomobryoidea</taxon>
        <taxon>Orchesellidae</taxon>
        <taxon>Orchesellinae</taxon>
        <taxon>Orchesella</taxon>
    </lineage>
</organism>
<evidence type="ECO:0008006" key="9">
    <source>
        <dbReference type="Google" id="ProtNLM"/>
    </source>
</evidence>
<dbReference type="Gene3D" id="2.40.70.10">
    <property type="entry name" value="Acid Proteases"/>
    <property type="match status" value="1"/>
</dbReference>
<accession>A0ABP1QVN6</accession>
<keyword evidence="1" id="KW-0378">Hydrolase</keyword>
<evidence type="ECO:0000256" key="1">
    <source>
        <dbReference type="ARBA" id="ARBA00022801"/>
    </source>
</evidence>
<sequence>MTRGIIRDQGTFHGNAFMDSDTVSGVEKDLQNLHRMYSELKNSQEAENCLDDKIVRAFSSYHAVSSKKSNLNLHVDIPTYSGMQERKTAYDFLKELEAYKLAMCCTYEDIIKQILPVCLKDEAFDWYIFVRERIDSWEIFVSMFRKEFQPPGYYDELRKELDARTQGTGEPLTSYIRIIKDFYDRLDKSVDEQIIVKRILRQMHPHYRFILTRSGKDFCSLMDLMEEARHAQEYIYQDSQYREPKYYNIVEPSLACKSPILSNNPIMEVQESSYDNYRHFHKSEDLQYLQSETEQSSKNSCKRCYCCRRIGHIKRDCSQFRHCLQMFYGRVGERASQNDSFTTNVEPVMQVKLCNRSFPALLDTGASSSFVNKDVINILRFLKVPTFLQGTKILTANDVITVNERVELVLEWHGRKTRHTFLLLPDLDRPVILGRDFIAACGLRIEIRRGGWQVGNEQLVPFYNNYLQHNIHSGHEVPVPEYVLSTNIHGGEVTLDSSAFKSFPPKPFRVSVDARARYHTHRRERENTRMAHKHMINNAGLDKVGANNKLGLETATRPMGKSELAGVYRDQVRNKLADHKKLSRDQCLSRVESTVRVNTPRNFRGYRHKKHKGTKSSSKKATHSKSQAPNVQSRVTNAGSTNKNRVPSRWVNDYKCVVLLVLLLSSCFEIGVLSKGNAFTSHRYADNNVCLFENTNLSIYLTAHIFMIYLSGNILFKVLFGYRLQVSESIKRWGLFKSVKLKYILPGIIDNLLQYLDIQFALLHQEWSTFAYSLVGLSRVSSS</sequence>
<feature type="compositionally biased region" description="Basic residues" evidence="3">
    <location>
        <begin position="604"/>
        <end position="623"/>
    </location>
</feature>
<evidence type="ECO:0000259" key="6">
    <source>
        <dbReference type="PROSITE" id="PS50175"/>
    </source>
</evidence>
<dbReference type="PANTHER" id="PTHR33223:SF6">
    <property type="entry name" value="CCHC-TYPE DOMAIN-CONTAINING PROTEIN"/>
    <property type="match status" value="1"/>
</dbReference>
<dbReference type="EMBL" id="CAXLJM020000049">
    <property type="protein sequence ID" value="CAL8112948.1"/>
    <property type="molecule type" value="Genomic_DNA"/>
</dbReference>
<dbReference type="SUPFAM" id="SSF50630">
    <property type="entry name" value="Acid proteases"/>
    <property type="match status" value="1"/>
</dbReference>
<dbReference type="Proteomes" id="UP001642540">
    <property type="component" value="Unassembled WGS sequence"/>
</dbReference>
<protein>
    <recommendedName>
        <fullName evidence="9">CCHC-type domain-containing protein</fullName>
    </recommendedName>
</protein>